<sequence length="72" mass="8472">MLCFLLQRQKKSTSCCWFLMCINNTLNFDTGTSLSSTHNGDWRQNEKHTLWYIELVQYPILTRLPAMILLCS</sequence>
<proteinExistence type="predicted"/>
<reference evidence="1" key="1">
    <citation type="submission" date="2014-11" db="EMBL/GenBank/DDBJ databases">
        <authorList>
            <person name="Amaro Gonzalez C."/>
        </authorList>
    </citation>
    <scope>NUCLEOTIDE SEQUENCE</scope>
</reference>
<evidence type="ECO:0000313" key="1">
    <source>
        <dbReference type="EMBL" id="JAH96122.1"/>
    </source>
</evidence>
<organism evidence="1">
    <name type="scientific">Anguilla anguilla</name>
    <name type="common">European freshwater eel</name>
    <name type="synonym">Muraena anguilla</name>
    <dbReference type="NCBI Taxonomy" id="7936"/>
    <lineage>
        <taxon>Eukaryota</taxon>
        <taxon>Metazoa</taxon>
        <taxon>Chordata</taxon>
        <taxon>Craniata</taxon>
        <taxon>Vertebrata</taxon>
        <taxon>Euteleostomi</taxon>
        <taxon>Actinopterygii</taxon>
        <taxon>Neopterygii</taxon>
        <taxon>Teleostei</taxon>
        <taxon>Anguilliformes</taxon>
        <taxon>Anguillidae</taxon>
        <taxon>Anguilla</taxon>
    </lineage>
</organism>
<dbReference type="EMBL" id="GBXM01012455">
    <property type="protein sequence ID" value="JAH96122.1"/>
    <property type="molecule type" value="Transcribed_RNA"/>
</dbReference>
<name>A0A0E9X049_ANGAN</name>
<reference evidence="1" key="2">
    <citation type="journal article" date="2015" name="Fish Shellfish Immunol.">
        <title>Early steps in the European eel (Anguilla anguilla)-Vibrio vulnificus interaction in the gills: Role of the RtxA13 toxin.</title>
        <authorList>
            <person name="Callol A."/>
            <person name="Pajuelo D."/>
            <person name="Ebbesson L."/>
            <person name="Teles M."/>
            <person name="MacKenzie S."/>
            <person name="Amaro C."/>
        </authorList>
    </citation>
    <scope>NUCLEOTIDE SEQUENCE</scope>
</reference>
<dbReference type="AlphaFoldDB" id="A0A0E9X049"/>
<accession>A0A0E9X049</accession>
<protein>
    <submittedName>
        <fullName evidence="1">Uncharacterized protein</fullName>
    </submittedName>
</protein>